<gene>
    <name evidence="2" type="ORF">PEC302110_00210</name>
</gene>
<keyword evidence="3" id="KW-1185">Reference proteome</keyword>
<sequence length="297" mass="33547">MKTVLKLGLALIFAISFYFYNGLDLTSREGEFHYSNPTNKNITFKVDGENYEIVPGGKGNIELSSGMHKLENSKGEVFSFMVLDDNNGGIINPDNHVYYTLSEVYAVEGASNKFKPATYDVTINGNQLEMPARSANASVIDAKKFKCNYQLDEPFPESIKINERNPSGNIRSKCFDKKDMLEYLLNTYKEDLKSESPEDEGDDSINMVFNYDAPAVSFLNADMQKNADEIISEVKKLKESNDVETHDKIISNISKIYGDLITVYAKNTMTLPQEESKKYNDFIRKVGDLQTYGVWGK</sequence>
<organism evidence="2 3">
    <name type="scientific">Pectobacterium araliae</name>
    <dbReference type="NCBI Taxonomy" id="3073862"/>
    <lineage>
        <taxon>Bacteria</taxon>
        <taxon>Pseudomonadati</taxon>
        <taxon>Pseudomonadota</taxon>
        <taxon>Gammaproteobacteria</taxon>
        <taxon>Enterobacterales</taxon>
        <taxon>Pectobacteriaceae</taxon>
        <taxon>Pectobacterium</taxon>
    </lineage>
</organism>
<dbReference type="Proteomes" id="UP001377830">
    <property type="component" value="Chromosome"/>
</dbReference>
<accession>A0AAN0KK08</accession>
<protein>
    <submittedName>
        <fullName evidence="2">Uncharacterized protein</fullName>
    </submittedName>
</protein>
<dbReference type="AlphaFoldDB" id="A0AAN0KK08"/>
<evidence type="ECO:0000313" key="3">
    <source>
        <dbReference type="Proteomes" id="UP001377830"/>
    </source>
</evidence>
<name>A0AAN0KK08_9GAMM</name>
<keyword evidence="1" id="KW-0472">Membrane</keyword>
<feature type="transmembrane region" description="Helical" evidence="1">
    <location>
        <begin position="7"/>
        <end position="23"/>
    </location>
</feature>
<dbReference type="RefSeq" id="WP_261847402.1">
    <property type="nucleotide sequence ID" value="NZ_AP028908.1"/>
</dbReference>
<dbReference type="KEGG" id="parl:PEC302110_00210"/>
<evidence type="ECO:0000256" key="1">
    <source>
        <dbReference type="SAM" id="Phobius"/>
    </source>
</evidence>
<keyword evidence="1" id="KW-1133">Transmembrane helix</keyword>
<reference evidence="3" key="1">
    <citation type="journal article" date="2024" name="Int. J. Syst. Evol. Microbiol.">
        <title>Pectobacterium araliae sp. nov., a pathogen causing bacterial soft rot of Japanese angelica tree in Japan.</title>
        <authorList>
            <person name="Sawada H."/>
            <person name="Someya N."/>
            <person name="Morohoshi T."/>
            <person name="Ono M."/>
            <person name="Satou M."/>
        </authorList>
    </citation>
    <scope>NUCLEOTIDE SEQUENCE [LARGE SCALE GENOMIC DNA]</scope>
    <source>
        <strain evidence="3">MAFF 302110</strain>
    </source>
</reference>
<dbReference type="EMBL" id="AP028908">
    <property type="protein sequence ID" value="BES82924.1"/>
    <property type="molecule type" value="Genomic_DNA"/>
</dbReference>
<evidence type="ECO:0000313" key="2">
    <source>
        <dbReference type="EMBL" id="BES82924.1"/>
    </source>
</evidence>
<keyword evidence="1" id="KW-0812">Transmembrane</keyword>
<proteinExistence type="predicted"/>